<name>A0AA85ARM4_9TREM</name>
<organism evidence="12 13">
    <name type="scientific">Schistosoma mattheei</name>
    <dbReference type="NCBI Taxonomy" id="31246"/>
    <lineage>
        <taxon>Eukaryota</taxon>
        <taxon>Metazoa</taxon>
        <taxon>Spiralia</taxon>
        <taxon>Lophotrochozoa</taxon>
        <taxon>Platyhelminthes</taxon>
        <taxon>Trematoda</taxon>
        <taxon>Digenea</taxon>
        <taxon>Strigeidida</taxon>
        <taxon>Schistosomatoidea</taxon>
        <taxon>Schistosomatidae</taxon>
        <taxon>Schistosoma</taxon>
    </lineage>
</organism>
<evidence type="ECO:0000256" key="2">
    <source>
        <dbReference type="ARBA" id="ARBA00022553"/>
    </source>
</evidence>
<dbReference type="PANTHER" id="PTHR45630">
    <property type="entry name" value="CATION-TRANSPORTING ATPASE-RELATED"/>
    <property type="match status" value="1"/>
</dbReference>
<keyword evidence="8" id="KW-1278">Translocase</keyword>
<dbReference type="NCBIfam" id="TIGR01494">
    <property type="entry name" value="ATPase_P-type"/>
    <property type="match status" value="1"/>
</dbReference>
<keyword evidence="9 11" id="KW-1133">Transmembrane helix</keyword>
<dbReference type="WBParaSite" id="SMTH1_10230.1">
    <property type="protein sequence ID" value="SMTH1_10230.1"/>
    <property type="gene ID" value="SMTH1_10230"/>
</dbReference>
<accession>A0AA85ARM4</accession>
<evidence type="ECO:0000256" key="3">
    <source>
        <dbReference type="ARBA" id="ARBA00022692"/>
    </source>
</evidence>
<keyword evidence="6" id="KW-0067">ATP-binding</keyword>
<dbReference type="SUPFAM" id="SSF56784">
    <property type="entry name" value="HAD-like"/>
    <property type="match status" value="1"/>
</dbReference>
<dbReference type="InterPro" id="IPR023214">
    <property type="entry name" value="HAD_sf"/>
</dbReference>
<dbReference type="GO" id="GO:0140358">
    <property type="term" value="F:P-type transmembrane transporter activity"/>
    <property type="evidence" value="ECO:0007669"/>
    <property type="project" value="InterPro"/>
</dbReference>
<evidence type="ECO:0000256" key="4">
    <source>
        <dbReference type="ARBA" id="ARBA00022723"/>
    </source>
</evidence>
<feature type="transmembrane region" description="Helical" evidence="11">
    <location>
        <begin position="232"/>
        <end position="251"/>
    </location>
</feature>
<evidence type="ECO:0000256" key="6">
    <source>
        <dbReference type="ARBA" id="ARBA00022840"/>
    </source>
</evidence>
<keyword evidence="4" id="KW-0479">Metal-binding</keyword>
<dbReference type="GO" id="GO:0016887">
    <property type="term" value="F:ATP hydrolysis activity"/>
    <property type="evidence" value="ECO:0007669"/>
    <property type="project" value="InterPro"/>
</dbReference>
<evidence type="ECO:0000256" key="5">
    <source>
        <dbReference type="ARBA" id="ARBA00022741"/>
    </source>
</evidence>
<feature type="transmembrane region" description="Helical" evidence="11">
    <location>
        <begin position="318"/>
        <end position="336"/>
    </location>
</feature>
<dbReference type="GO" id="GO:0015203">
    <property type="term" value="F:polyamine transmembrane transporter activity"/>
    <property type="evidence" value="ECO:0007669"/>
    <property type="project" value="TreeGrafter"/>
</dbReference>
<evidence type="ECO:0000313" key="13">
    <source>
        <dbReference type="WBParaSite" id="SMTH1_10230.1"/>
    </source>
</evidence>
<keyword evidence="5" id="KW-0547">Nucleotide-binding</keyword>
<evidence type="ECO:0000313" key="12">
    <source>
        <dbReference type="Proteomes" id="UP000050791"/>
    </source>
</evidence>
<dbReference type="GO" id="GO:0005524">
    <property type="term" value="F:ATP binding"/>
    <property type="evidence" value="ECO:0007669"/>
    <property type="project" value="UniProtKB-KW"/>
</dbReference>
<evidence type="ECO:0000256" key="1">
    <source>
        <dbReference type="ARBA" id="ARBA00004141"/>
    </source>
</evidence>
<evidence type="ECO:0000256" key="11">
    <source>
        <dbReference type="SAM" id="Phobius"/>
    </source>
</evidence>
<keyword evidence="7" id="KW-0460">Magnesium</keyword>
<dbReference type="GO" id="GO:0016020">
    <property type="term" value="C:membrane"/>
    <property type="evidence" value="ECO:0007669"/>
    <property type="project" value="UniProtKB-SubCell"/>
</dbReference>
<dbReference type="InterPro" id="IPR036412">
    <property type="entry name" value="HAD-like_sf"/>
</dbReference>
<feature type="transmembrane region" description="Helical" evidence="11">
    <location>
        <begin position="348"/>
        <end position="371"/>
    </location>
</feature>
<reference evidence="13" key="1">
    <citation type="submission" date="2023-11" db="UniProtKB">
        <authorList>
            <consortium name="WormBaseParasite"/>
        </authorList>
    </citation>
    <scope>IDENTIFICATION</scope>
</reference>
<evidence type="ECO:0000256" key="10">
    <source>
        <dbReference type="ARBA" id="ARBA00023136"/>
    </source>
</evidence>
<evidence type="ECO:0000256" key="8">
    <source>
        <dbReference type="ARBA" id="ARBA00022967"/>
    </source>
</evidence>
<dbReference type="SUPFAM" id="SSF81665">
    <property type="entry name" value="Calcium ATPase, transmembrane domain M"/>
    <property type="match status" value="1"/>
</dbReference>
<dbReference type="PANTHER" id="PTHR45630:SF8">
    <property type="entry name" value="CATION-TRANSPORTING ATPASE"/>
    <property type="match status" value="1"/>
</dbReference>
<keyword evidence="3 11" id="KW-0812">Transmembrane</keyword>
<dbReference type="GO" id="GO:0006874">
    <property type="term" value="P:intracellular calcium ion homeostasis"/>
    <property type="evidence" value="ECO:0007669"/>
    <property type="project" value="TreeGrafter"/>
</dbReference>
<feature type="transmembrane region" description="Helical" evidence="11">
    <location>
        <begin position="199"/>
        <end position="220"/>
    </location>
</feature>
<dbReference type="GO" id="GO:0019829">
    <property type="term" value="F:ATPase-coupled monoatomic cation transmembrane transporter activity"/>
    <property type="evidence" value="ECO:0007669"/>
    <property type="project" value="TreeGrafter"/>
</dbReference>
<dbReference type="InterPro" id="IPR023298">
    <property type="entry name" value="ATPase_P-typ_TM_dom_sf"/>
</dbReference>
<dbReference type="GO" id="GO:0046872">
    <property type="term" value="F:metal ion binding"/>
    <property type="evidence" value="ECO:0007669"/>
    <property type="project" value="UniProtKB-KW"/>
</dbReference>
<dbReference type="InterPro" id="IPR006544">
    <property type="entry name" value="P-type_TPase_V"/>
</dbReference>
<evidence type="ECO:0000256" key="7">
    <source>
        <dbReference type="ARBA" id="ARBA00022842"/>
    </source>
</evidence>
<keyword evidence="10 11" id="KW-0472">Membrane</keyword>
<dbReference type="AlphaFoldDB" id="A0AA85ARM4"/>
<comment type="subcellular location">
    <subcellularLocation>
        <location evidence="1">Membrane</location>
        <topology evidence="1">Multi-pass membrane protein</topology>
    </subcellularLocation>
</comment>
<dbReference type="InterPro" id="IPR001757">
    <property type="entry name" value="P_typ_ATPase"/>
</dbReference>
<feature type="transmembrane region" description="Helical" evidence="11">
    <location>
        <begin position="271"/>
        <end position="291"/>
    </location>
</feature>
<protein>
    <submittedName>
        <fullName evidence="13">Uncharacterized protein</fullName>
    </submittedName>
</protein>
<evidence type="ECO:0000256" key="9">
    <source>
        <dbReference type="ARBA" id="ARBA00022989"/>
    </source>
</evidence>
<sequence length="562" mass="63522">MKRNLTKSDNSETSKQSFSKRLKTRFNFGRLQSPSKAFTRSLTVGDVMNNIDSKDIENRADFEKGLYKSSTENRHSLSIQMIDRPDFHLAVSGKTWSVIQEHYPWLIPKLVVKGTVFARFSPEQKAQVVEALQSVGYFVSMCGDGANDCGALKVAHAGISLSEAEASIASPFTSKKQNISCVPMLIREGRCALVTSFGMFKFMAGYSLIQSFSIMLLFVVGSNFSQWQYLHCDFVIITTLGLTFGYTHAYLHLSAEPPTMRLLSMVTMTSLFGQVIIDFVIQTAAFILIRLQSWYMPLYSYSNISEYRTYERTPYRKSFLTNYAFVLNILVFNWIVELLQLVRIPSIWFILILHSMVLANFMASYIVESIVDGVSFRRRIRRIRRALFPRRVERKAYERIREEIDRSAGVWPPLLRYASLQALPRRLFGDDDVDLPDCPGGGRLSSAVSSVTDVDGPSVPSEVTDRRQLPFSSTDGDIGLHKHVSKHSSNQMSVNENPNQTFTLGGSLKKRNLSVDSLQHHTVYDPDVFDHSSVSSTPSALEVPVIESMGSHLRNEGEENRE</sequence>
<keyword evidence="2" id="KW-0597">Phosphoprotein</keyword>
<dbReference type="Gene3D" id="3.40.50.1000">
    <property type="entry name" value="HAD superfamily/HAD-like"/>
    <property type="match status" value="1"/>
</dbReference>
<proteinExistence type="predicted"/>
<dbReference type="Proteomes" id="UP000050791">
    <property type="component" value="Unassembled WGS sequence"/>
</dbReference>